<evidence type="ECO:0000259" key="1">
    <source>
        <dbReference type="PROSITE" id="PS50090"/>
    </source>
</evidence>
<proteinExistence type="predicted"/>
<dbReference type="AlphaFoldDB" id="V6LTH8"/>
<dbReference type="Gene3D" id="1.10.10.60">
    <property type="entry name" value="Homeodomain-like"/>
    <property type="match status" value="1"/>
</dbReference>
<reference evidence="3 4" key="1">
    <citation type="journal article" date="2014" name="PLoS Genet.">
        <title>The Genome of Spironucleus salmonicida Highlights a Fish Pathogen Adapted to Fluctuating Environments.</title>
        <authorList>
            <person name="Xu F."/>
            <person name="Jerlstrom-Hultqvist J."/>
            <person name="Einarsson E."/>
            <person name="Astvaldsson A."/>
            <person name="Svard S.G."/>
            <person name="Andersson J.O."/>
        </authorList>
    </citation>
    <scope>NUCLEOTIDE SEQUENCE</scope>
    <source>
        <strain evidence="4">ATCC 50377</strain>
    </source>
</reference>
<feature type="domain" description="Myb-like" evidence="1">
    <location>
        <begin position="65"/>
        <end position="108"/>
    </location>
</feature>
<dbReference type="GO" id="GO:0003677">
    <property type="term" value="F:DNA binding"/>
    <property type="evidence" value="ECO:0007669"/>
    <property type="project" value="UniProtKB-KW"/>
</dbReference>
<dbReference type="Proteomes" id="UP000018208">
    <property type="component" value="Unassembled WGS sequence"/>
</dbReference>
<feature type="domain" description="HTH myb-type" evidence="2">
    <location>
        <begin position="65"/>
        <end position="113"/>
    </location>
</feature>
<evidence type="ECO:0000259" key="2">
    <source>
        <dbReference type="PROSITE" id="PS51294"/>
    </source>
</evidence>
<dbReference type="SMART" id="SM00717">
    <property type="entry name" value="SANT"/>
    <property type="match status" value="1"/>
</dbReference>
<dbReference type="PROSITE" id="PS50090">
    <property type="entry name" value="MYB_LIKE"/>
    <property type="match status" value="1"/>
</dbReference>
<name>V6LTH8_9EUKA</name>
<dbReference type="Pfam" id="PF00249">
    <property type="entry name" value="Myb_DNA-binding"/>
    <property type="match status" value="1"/>
</dbReference>
<evidence type="ECO:0000313" key="5">
    <source>
        <dbReference type="Proteomes" id="UP000018208"/>
    </source>
</evidence>
<organism evidence="3">
    <name type="scientific">Spironucleus salmonicida</name>
    <dbReference type="NCBI Taxonomy" id="348837"/>
    <lineage>
        <taxon>Eukaryota</taxon>
        <taxon>Metamonada</taxon>
        <taxon>Diplomonadida</taxon>
        <taxon>Hexamitidae</taxon>
        <taxon>Hexamitinae</taxon>
        <taxon>Spironucleus</taxon>
    </lineage>
</organism>
<reference evidence="4" key="2">
    <citation type="submission" date="2020-12" db="EMBL/GenBank/DDBJ databases">
        <title>New Spironucleus salmonicida genome in near-complete chromosomes.</title>
        <authorList>
            <person name="Xu F."/>
            <person name="Kurt Z."/>
            <person name="Jimenez-Gonzalez A."/>
            <person name="Astvaldsson A."/>
            <person name="Andersson J.O."/>
            <person name="Svard S.G."/>
        </authorList>
    </citation>
    <scope>NUCLEOTIDE SEQUENCE</scope>
    <source>
        <strain evidence="4">ATCC 50377</strain>
    </source>
</reference>
<dbReference type="OrthoDB" id="118550at2759"/>
<dbReference type="PROSITE" id="PS51294">
    <property type="entry name" value="HTH_MYB"/>
    <property type="match status" value="1"/>
</dbReference>
<dbReference type="EMBL" id="AUWU02000007">
    <property type="protein sequence ID" value="KAH0570760.1"/>
    <property type="molecule type" value="Genomic_DNA"/>
</dbReference>
<dbReference type="EMBL" id="KI546040">
    <property type="protein sequence ID" value="EST47558.1"/>
    <property type="molecule type" value="Genomic_DNA"/>
</dbReference>
<keyword evidence="3" id="KW-0238">DNA-binding</keyword>
<protein>
    <submittedName>
        <fullName evidence="3">Myb-like DNA-binding domain-containing protein</fullName>
    </submittedName>
</protein>
<dbReference type="InterPro" id="IPR009057">
    <property type="entry name" value="Homeodomain-like_sf"/>
</dbReference>
<dbReference type="InterPro" id="IPR001005">
    <property type="entry name" value="SANT/Myb"/>
</dbReference>
<dbReference type="VEuPathDB" id="GiardiaDB:SS50377_27048"/>
<gene>
    <name evidence="3" type="ORF">SS50377_12541</name>
    <name evidence="4" type="ORF">SS50377_27048</name>
</gene>
<dbReference type="SUPFAM" id="SSF46689">
    <property type="entry name" value="Homeodomain-like"/>
    <property type="match status" value="1"/>
</dbReference>
<evidence type="ECO:0000313" key="3">
    <source>
        <dbReference type="EMBL" id="EST47558.1"/>
    </source>
</evidence>
<dbReference type="InterPro" id="IPR017930">
    <property type="entry name" value="Myb_dom"/>
</dbReference>
<accession>V6LTH8</accession>
<keyword evidence="5" id="KW-1185">Reference proteome</keyword>
<dbReference type="CDD" id="cd00167">
    <property type="entry name" value="SANT"/>
    <property type="match status" value="1"/>
</dbReference>
<evidence type="ECO:0000313" key="4">
    <source>
        <dbReference type="EMBL" id="KAH0570760.1"/>
    </source>
</evidence>
<sequence length="139" mass="16360">MAAIDPSLNSLVSLVKSNRKPCNTIDWYSVQGHFPMYTKIELQNKFYGYLRKHKQENPDLVHNHKWTEQEKAQILSLVKIHGKNWSIIQNYFPDLTLIQLKNKYQQLRQKPGQDRSLADLCNELSIQLIKAEKLLEKLQ</sequence>